<reference evidence="2 3" key="1">
    <citation type="submission" date="2019-10" db="EMBL/GenBank/DDBJ databases">
        <title>Whole genome shotgun sequence of Acrocarpospora pleiomorpha NBRC 16267.</title>
        <authorList>
            <person name="Ichikawa N."/>
            <person name="Kimura A."/>
            <person name="Kitahashi Y."/>
            <person name="Komaki H."/>
            <person name="Oguchi A."/>
        </authorList>
    </citation>
    <scope>NUCLEOTIDE SEQUENCE [LARGE SCALE GENOMIC DNA]</scope>
    <source>
        <strain evidence="2 3">NBRC 16267</strain>
    </source>
</reference>
<dbReference type="PANTHER" id="PTHR42685:SF22">
    <property type="entry name" value="CONDITIONED MEDIUM FACTOR RECEPTOR 1"/>
    <property type="match status" value="1"/>
</dbReference>
<dbReference type="InterPro" id="IPR036188">
    <property type="entry name" value="FAD/NAD-bd_sf"/>
</dbReference>
<dbReference type="EMBL" id="BLAF01000020">
    <property type="protein sequence ID" value="GES20990.1"/>
    <property type="molecule type" value="Genomic_DNA"/>
</dbReference>
<gene>
    <name evidence="2" type="ORF">Aple_038860</name>
</gene>
<evidence type="ECO:0000313" key="2">
    <source>
        <dbReference type="EMBL" id="GES20990.1"/>
    </source>
</evidence>
<dbReference type="Pfam" id="PF01494">
    <property type="entry name" value="FAD_binding_3"/>
    <property type="match status" value="1"/>
</dbReference>
<dbReference type="PRINTS" id="PR00420">
    <property type="entry name" value="RNGMNOXGNASE"/>
</dbReference>
<dbReference type="Gene3D" id="3.50.50.60">
    <property type="entry name" value="FAD/NAD(P)-binding domain"/>
    <property type="match status" value="1"/>
</dbReference>
<feature type="domain" description="FAD-binding" evidence="1">
    <location>
        <begin position="9"/>
        <end position="347"/>
    </location>
</feature>
<dbReference type="PANTHER" id="PTHR42685">
    <property type="entry name" value="GERANYLGERANYL DIPHOSPHATE REDUCTASE"/>
    <property type="match status" value="1"/>
</dbReference>
<evidence type="ECO:0000313" key="3">
    <source>
        <dbReference type="Proteomes" id="UP000377595"/>
    </source>
</evidence>
<dbReference type="SUPFAM" id="SSF51905">
    <property type="entry name" value="FAD/NAD(P)-binding domain"/>
    <property type="match status" value="1"/>
</dbReference>
<protein>
    <submittedName>
        <fullName evidence="2">FAD-dependent oxidoreductase</fullName>
    </submittedName>
</protein>
<proteinExistence type="predicted"/>
<sequence>MHSPSAGRYDALVVGARCAGAATAMLLARAGLRVLVVDRAESGTDTLSTHALMRAGVLQLAKWGLLEGVIAAGTPAITHTHFDYGTHATTLAIRATAGVPALYAPRRTVLDALLLGKAAAAGADIALGVNVAGVHRDRHGRVCGVTGRDRQGAFHAYAPMVVGADGLRSTIAEAVGAPVTRRGRNAGAVWYAYVTGLANEGYRWFYRPGAAAGFIPTNGGATCVFAGMPAGLFGASRRKDHRQALADAFSRAAPNAVGELRAAVPAGPVRGWPGAPSLIRAAHGPGWALVGDAGYFKDPLGTHGITQALRDAQLLAESIVAGHGGSEPIETALARYEHIRDDLSADLFTATDDLASYDWNLGEAHRLLRRLSGAMSQELELLTSGCAATLRMA</sequence>
<organism evidence="2 3">
    <name type="scientific">Acrocarpospora pleiomorpha</name>
    <dbReference type="NCBI Taxonomy" id="90975"/>
    <lineage>
        <taxon>Bacteria</taxon>
        <taxon>Bacillati</taxon>
        <taxon>Actinomycetota</taxon>
        <taxon>Actinomycetes</taxon>
        <taxon>Streptosporangiales</taxon>
        <taxon>Streptosporangiaceae</taxon>
        <taxon>Acrocarpospora</taxon>
    </lineage>
</organism>
<evidence type="ECO:0000259" key="1">
    <source>
        <dbReference type="Pfam" id="PF01494"/>
    </source>
</evidence>
<dbReference type="AlphaFoldDB" id="A0A5M3XJ47"/>
<dbReference type="InterPro" id="IPR050407">
    <property type="entry name" value="Geranylgeranyl_reductase"/>
</dbReference>
<dbReference type="Proteomes" id="UP000377595">
    <property type="component" value="Unassembled WGS sequence"/>
</dbReference>
<keyword evidence="3" id="KW-1185">Reference proteome</keyword>
<dbReference type="RefSeq" id="WP_155346003.1">
    <property type="nucleotide sequence ID" value="NZ_BAAAHM010000008.1"/>
</dbReference>
<comment type="caution">
    <text evidence="2">The sequence shown here is derived from an EMBL/GenBank/DDBJ whole genome shotgun (WGS) entry which is preliminary data.</text>
</comment>
<dbReference type="OrthoDB" id="103324at2"/>
<dbReference type="GO" id="GO:0071949">
    <property type="term" value="F:FAD binding"/>
    <property type="evidence" value="ECO:0007669"/>
    <property type="project" value="InterPro"/>
</dbReference>
<name>A0A5M3XJ47_9ACTN</name>
<dbReference type="InterPro" id="IPR002938">
    <property type="entry name" value="FAD-bd"/>
</dbReference>
<accession>A0A5M3XJ47</accession>